<accession>A0A7C8LJD9</accession>
<gene>
    <name evidence="1" type="ORF">GND95_00380</name>
</gene>
<keyword evidence="2" id="KW-1185">Reference proteome</keyword>
<dbReference type="OrthoDB" id="1798711at2"/>
<proteinExistence type="predicted"/>
<evidence type="ECO:0000313" key="1">
    <source>
        <dbReference type="EMBL" id="KAE9636922.1"/>
    </source>
</evidence>
<sequence>MECPVCGNQRLGTLGRIRYYCPYCNLEIVVKDSMLEIYEIKEDGELILIKQEKMAS</sequence>
<reference evidence="1 2" key="1">
    <citation type="submission" date="2019-12" db="EMBL/GenBank/DDBJ databases">
        <title>Defluviitalea raffinosedens, isolated from a biogas fermenter, genome sequencing and characterization.</title>
        <authorList>
            <person name="Rettenmaier R."/>
            <person name="Schneider M."/>
            <person name="Neuhaus K."/>
            <person name="Liebl W."/>
            <person name="Zverlov V."/>
        </authorList>
    </citation>
    <scope>NUCLEOTIDE SEQUENCE [LARGE SCALE GENOMIC DNA]</scope>
    <source>
        <strain evidence="1 2">249c-K6</strain>
    </source>
</reference>
<dbReference type="RefSeq" id="WP_158738840.1">
    <property type="nucleotide sequence ID" value="NZ_JAFBEP010000004.1"/>
</dbReference>
<evidence type="ECO:0000313" key="2">
    <source>
        <dbReference type="Proteomes" id="UP000483018"/>
    </source>
</evidence>
<organism evidence="1 2">
    <name type="scientific">Defluviitalea raffinosedens</name>
    <dbReference type="NCBI Taxonomy" id="1450156"/>
    <lineage>
        <taxon>Bacteria</taxon>
        <taxon>Bacillati</taxon>
        <taxon>Bacillota</taxon>
        <taxon>Clostridia</taxon>
        <taxon>Lachnospirales</taxon>
        <taxon>Defluviitaleaceae</taxon>
        <taxon>Defluviitalea</taxon>
    </lineage>
</organism>
<name>A0A7C8LJD9_9FIRM</name>
<dbReference type="EMBL" id="WSLF01000001">
    <property type="protein sequence ID" value="KAE9636922.1"/>
    <property type="molecule type" value="Genomic_DNA"/>
</dbReference>
<dbReference type="AlphaFoldDB" id="A0A7C8LJD9"/>
<comment type="caution">
    <text evidence="1">The sequence shown here is derived from an EMBL/GenBank/DDBJ whole genome shotgun (WGS) entry which is preliminary data.</text>
</comment>
<dbReference type="Proteomes" id="UP000483018">
    <property type="component" value="Unassembled WGS sequence"/>
</dbReference>
<protein>
    <submittedName>
        <fullName evidence="1">Uncharacterized protein</fullName>
    </submittedName>
</protein>